<proteinExistence type="predicted"/>
<feature type="coiled-coil region" evidence="1">
    <location>
        <begin position="24"/>
        <end position="51"/>
    </location>
</feature>
<protein>
    <recommendedName>
        <fullName evidence="4">Apea-like HEPN domain-containing protein</fullName>
    </recommendedName>
</protein>
<dbReference type="EMBL" id="CP109527">
    <property type="protein sequence ID" value="WTY36780.1"/>
    <property type="molecule type" value="Genomic_DNA"/>
</dbReference>
<evidence type="ECO:0000256" key="1">
    <source>
        <dbReference type="SAM" id="Coils"/>
    </source>
</evidence>
<accession>A0ABZ1N9W6</accession>
<name>A0ABZ1N9W6_9NOCA</name>
<organism evidence="2 3">
    <name type="scientific">Nocardia salmonicida</name>
    <dbReference type="NCBI Taxonomy" id="53431"/>
    <lineage>
        <taxon>Bacteria</taxon>
        <taxon>Bacillati</taxon>
        <taxon>Actinomycetota</taxon>
        <taxon>Actinomycetes</taxon>
        <taxon>Mycobacteriales</taxon>
        <taxon>Nocardiaceae</taxon>
        <taxon>Nocardia</taxon>
    </lineage>
</organism>
<sequence length="457" mass="51212">MTVADAGLTVPFSSGPLGTASESEEDREKRIAALREQLQALEDQARLAGISTEHFEQTLGDSGIPLFLIINLPRGKEFQPVALNMGQWDKVPRLEGYRFVEGYEALWDTTDGTVWATLADVANGRNFENSEILAGIPGVEKIKMSISNTWSNSLMPKPTEIDSYRLRVEGSEAVLEITQDAPPLLANLVTLLYQDYPYFLKVQPGTRFAKEHAVELLSGLARDFLFDLDVVHNLGAGLLTQQKSKAEYTEVKPGISEARFPKISYSRQAHALYWYAMGATRFPLSQFLAYYQILEFYFSSFNRENVIQNMRRHMKNPSFAASNTAEINRLIDLTRDAHRGVRGERAQLVIALRACISESNLRQLLEQKFVKEELCAKKQKLKGVVALRLGDGDDIFEQVASRIYSIRCRIVHTKEGADGTEFDLLLPNDDESGNLGADIQLVRALAQHAMIHGGQER</sequence>
<evidence type="ECO:0000313" key="2">
    <source>
        <dbReference type="EMBL" id="WTY36780.1"/>
    </source>
</evidence>
<keyword evidence="1" id="KW-0175">Coiled coil</keyword>
<dbReference type="Proteomes" id="UP001621418">
    <property type="component" value="Chromosome"/>
</dbReference>
<evidence type="ECO:0000313" key="3">
    <source>
        <dbReference type="Proteomes" id="UP001621418"/>
    </source>
</evidence>
<evidence type="ECO:0008006" key="4">
    <source>
        <dbReference type="Google" id="ProtNLM"/>
    </source>
</evidence>
<dbReference type="RefSeq" id="WP_405148888.1">
    <property type="nucleotide sequence ID" value="NZ_CP109527.1"/>
</dbReference>
<gene>
    <name evidence="2" type="ORF">OG308_02455</name>
</gene>
<reference evidence="2 3" key="1">
    <citation type="submission" date="2022-10" db="EMBL/GenBank/DDBJ databases">
        <title>The complete genomes of actinobacterial strains from the NBC collection.</title>
        <authorList>
            <person name="Joergensen T.S."/>
            <person name="Alvarez Arevalo M."/>
            <person name="Sterndorff E.B."/>
            <person name="Faurdal D."/>
            <person name="Vuksanovic O."/>
            <person name="Mourched A.-S."/>
            <person name="Charusanti P."/>
            <person name="Shaw S."/>
            <person name="Blin K."/>
            <person name="Weber T."/>
        </authorList>
    </citation>
    <scope>NUCLEOTIDE SEQUENCE [LARGE SCALE GENOMIC DNA]</scope>
    <source>
        <strain evidence="2 3">NBC_01413</strain>
    </source>
</reference>
<keyword evidence="3" id="KW-1185">Reference proteome</keyword>